<dbReference type="EMBL" id="CP009248">
    <property type="protein sequence ID" value="APT91564.1"/>
    <property type="molecule type" value="Genomic_DNA"/>
</dbReference>
<feature type="region of interest" description="Disordered" evidence="1">
    <location>
        <begin position="1"/>
        <end position="28"/>
    </location>
</feature>
<protein>
    <submittedName>
        <fullName evidence="2">Uncharacterized protein</fullName>
    </submittedName>
</protein>
<dbReference type="Proteomes" id="UP000185469">
    <property type="component" value="Chromosome"/>
</dbReference>
<gene>
    <name evidence="2" type="ORF">CSPHI_12015</name>
</gene>
<reference evidence="2 3" key="1">
    <citation type="submission" date="2014-08" db="EMBL/GenBank/DDBJ databases">
        <title>Complete genome sequence of Corynebacterium sphenisci CECT 5990(T) (=DSM 44792(T)), isolated from healthy wild penguins.</title>
        <authorList>
            <person name="Ruckert C."/>
            <person name="Albersmeier A."/>
            <person name="Winkler A."/>
            <person name="Kalinowski J."/>
        </authorList>
    </citation>
    <scope>NUCLEOTIDE SEQUENCE [LARGE SCALE GENOMIC DNA]</scope>
    <source>
        <strain evidence="2 3">DSM 44792</strain>
    </source>
</reference>
<feature type="compositionally biased region" description="Low complexity" evidence="1">
    <location>
        <begin position="19"/>
        <end position="28"/>
    </location>
</feature>
<dbReference type="RefSeq" id="WP_075693504.1">
    <property type="nucleotide sequence ID" value="NZ_CP009248.1"/>
</dbReference>
<proteinExistence type="predicted"/>
<organism evidence="2 3">
    <name type="scientific">Corynebacterium sphenisci DSM 44792</name>
    <dbReference type="NCBI Taxonomy" id="1437874"/>
    <lineage>
        <taxon>Bacteria</taxon>
        <taxon>Bacillati</taxon>
        <taxon>Actinomycetota</taxon>
        <taxon>Actinomycetes</taxon>
        <taxon>Mycobacteriales</taxon>
        <taxon>Corynebacteriaceae</taxon>
        <taxon>Corynebacterium</taxon>
    </lineage>
</organism>
<evidence type="ECO:0000313" key="3">
    <source>
        <dbReference type="Proteomes" id="UP000185469"/>
    </source>
</evidence>
<accession>A0A1L7D0E0</accession>
<sequence>MSSARHRPAPDADPDHGPADPQAPDPAARDAAIAGFWSWWNDGGGAALDAMFTGVGDPIDVHRAVGDRVAAVDPRLAWGFGPGGEDSRHLLTITAGGDPLVRATARRMLLAGPDDDATWAFTDFRRPDPTAAITWDGRTIDPGEASVEAMAGTTVVGVRLHHPVFAELLDGVAGPEDPAAATAEREVTQIGFMLLQLVLGEEGFGLWVGDVVLARERPEGAVALAELPGIIARVAEACPVWYGMEAVTKDLPVHVTARAPLSPLVDPLLTRHVVVQLLYSEVDAEGLPGPGSARALDEIGRAMAEAPGDEGVFVAAETSDGLRLLHFYVDPEGPGEGRIRELAAGWDQGEHAVDAADDPGWLRVAHLRA</sequence>
<keyword evidence="3" id="KW-1185">Reference proteome</keyword>
<dbReference type="STRING" id="1437874.CSPHI_12015"/>
<dbReference type="OrthoDB" id="3828153at2"/>
<evidence type="ECO:0000313" key="2">
    <source>
        <dbReference type="EMBL" id="APT91564.1"/>
    </source>
</evidence>
<dbReference type="AlphaFoldDB" id="A0A1L7D0E0"/>
<feature type="compositionally biased region" description="Basic and acidic residues" evidence="1">
    <location>
        <begin position="8"/>
        <end position="18"/>
    </location>
</feature>
<evidence type="ECO:0000256" key="1">
    <source>
        <dbReference type="SAM" id="MobiDB-lite"/>
    </source>
</evidence>
<dbReference type="KEGG" id="csph:CSPHI_12015"/>
<name>A0A1L7D0E0_9CORY</name>